<comment type="caution">
    <text evidence="1">The sequence shown here is derived from an EMBL/GenBank/DDBJ whole genome shotgun (WGS) entry which is preliminary data.</text>
</comment>
<dbReference type="EMBL" id="JAQQDW010000014">
    <property type="protein sequence ID" value="MFM0103765.1"/>
    <property type="molecule type" value="Genomic_DNA"/>
</dbReference>
<protein>
    <submittedName>
        <fullName evidence="1">Glycosyltransferase</fullName>
        <ecNumber evidence="1">2.4.-.-</ecNumber>
    </submittedName>
</protein>
<gene>
    <name evidence="1" type="ORF">PQR01_09840</name>
</gene>
<organism evidence="1 2">
    <name type="scientific">Paraburkholderia rhynchosiae</name>
    <dbReference type="NCBI Taxonomy" id="487049"/>
    <lineage>
        <taxon>Bacteria</taxon>
        <taxon>Pseudomonadati</taxon>
        <taxon>Pseudomonadota</taxon>
        <taxon>Betaproteobacteria</taxon>
        <taxon>Burkholderiales</taxon>
        <taxon>Burkholderiaceae</taxon>
        <taxon>Paraburkholderia</taxon>
    </lineage>
</organism>
<keyword evidence="2" id="KW-1185">Reference proteome</keyword>
<dbReference type="Proteomes" id="UP001629235">
    <property type="component" value="Unassembled WGS sequence"/>
</dbReference>
<keyword evidence="1" id="KW-0328">Glycosyltransferase</keyword>
<name>A0ACC7N9S8_9BURK</name>
<proteinExistence type="predicted"/>
<accession>A0ACC7N9S8</accession>
<evidence type="ECO:0000313" key="1">
    <source>
        <dbReference type="EMBL" id="MFM0103765.1"/>
    </source>
</evidence>
<sequence length="363" mass="39447">MENKSLARRISVVVLTHNRADKLIATLERLLALPEKPPIFVADNASDDNTVALVKARYPTVCVIECRENLGAAARNQAVACVRTDYVAFCDDDAWWEPGSLERAVQLLDAWPNVGVLSAHVVVGDAKLTDPACALMRASPLGSVLLPGPALTGYLAGACVFRTALFRAVGGYEARLFRGGEAELVALDVLTAGHAIVYCDQLTVHHHPSSVRDGSLRRRMLARNAAWIAWLRLPWRQACRATLNALKSLSREASFARDSAALLRGLAWTLPERRVVPLHVLGPYMRVRAAEQRSAASTENTGATAASGQIDARTCCNGAPTRNRKARGRRRHPGSRSRRSVRAGRLAASPSLRGLHLLAEKPR</sequence>
<keyword evidence="1" id="KW-0808">Transferase</keyword>
<reference evidence="1 2" key="1">
    <citation type="journal article" date="2024" name="Chem. Sci.">
        <title>Discovery of megapolipeptins by genome mining of a Burkholderiales bacteria collection.</title>
        <authorList>
            <person name="Paulo B.S."/>
            <person name="Recchia M.J.J."/>
            <person name="Lee S."/>
            <person name="Fergusson C.H."/>
            <person name="Romanowski S.B."/>
            <person name="Hernandez A."/>
            <person name="Krull N."/>
            <person name="Liu D.Y."/>
            <person name="Cavanagh H."/>
            <person name="Bos A."/>
            <person name="Gray C.A."/>
            <person name="Murphy B.T."/>
            <person name="Linington R.G."/>
            <person name="Eustaquio A.S."/>
        </authorList>
    </citation>
    <scope>NUCLEOTIDE SEQUENCE [LARGE SCALE GENOMIC DNA]</scope>
    <source>
        <strain evidence="1 2">RL18-126-BIB-B</strain>
    </source>
</reference>
<dbReference type="EC" id="2.4.-.-" evidence="1"/>
<evidence type="ECO:0000313" key="2">
    <source>
        <dbReference type="Proteomes" id="UP001629235"/>
    </source>
</evidence>